<dbReference type="AlphaFoldDB" id="A0A5B7GNC7"/>
<dbReference type="OrthoDB" id="5970620at2759"/>
<protein>
    <recommendedName>
        <fullName evidence="3">Mitochondrial import inner membrane translocase subunit Tim29</fullName>
    </recommendedName>
</protein>
<dbReference type="PANTHER" id="PTHR21435">
    <property type="entry name" value="MITOCHONDRIAL IMPORT INNER MEMBRANE TRANSLOCASE SUBUNIT TIM29"/>
    <property type="match status" value="1"/>
</dbReference>
<dbReference type="GO" id="GO:0042721">
    <property type="term" value="C:TIM22 mitochondrial import inner membrane insertion complex"/>
    <property type="evidence" value="ECO:0007669"/>
    <property type="project" value="InterPro"/>
</dbReference>
<dbReference type="Proteomes" id="UP000324222">
    <property type="component" value="Unassembled WGS sequence"/>
</dbReference>
<dbReference type="InterPro" id="IPR019322">
    <property type="entry name" value="TIMM29"/>
</dbReference>
<sequence length="155" mass="18484">MIAGIVYAVKTNPDERDYKDMLHRYMNESAMLSSKVRNAKVDDHLHYMADCFDHHLLRRLSLGICSFLWVDNYSKECGVFKSQCGYLKPRYLTFHKRVQDVGFLGHWWRTRRLMEEFDINHQELPQEADELGLRDKLELMWEFAKGKVSQIRNVL</sequence>
<gene>
    <name evidence="1" type="ORF">E2C01_053000</name>
</gene>
<dbReference type="Pfam" id="PF10171">
    <property type="entry name" value="Tim29"/>
    <property type="match status" value="1"/>
</dbReference>
<accession>A0A5B7GNC7</accession>
<name>A0A5B7GNC7_PORTR</name>
<proteinExistence type="predicted"/>
<keyword evidence="2" id="KW-1185">Reference proteome</keyword>
<evidence type="ECO:0000313" key="2">
    <source>
        <dbReference type="Proteomes" id="UP000324222"/>
    </source>
</evidence>
<evidence type="ECO:0008006" key="3">
    <source>
        <dbReference type="Google" id="ProtNLM"/>
    </source>
</evidence>
<comment type="caution">
    <text evidence="1">The sequence shown here is derived from an EMBL/GenBank/DDBJ whole genome shotgun (WGS) entry which is preliminary data.</text>
</comment>
<dbReference type="GO" id="GO:0045039">
    <property type="term" value="P:protein insertion into mitochondrial inner membrane"/>
    <property type="evidence" value="ECO:0007669"/>
    <property type="project" value="TreeGrafter"/>
</dbReference>
<evidence type="ECO:0000313" key="1">
    <source>
        <dbReference type="EMBL" id="MPC58985.1"/>
    </source>
</evidence>
<dbReference type="PANTHER" id="PTHR21435:SF1">
    <property type="entry name" value="MITOCHONDRIAL IMPORT INNER MEMBRANE TRANSLOCASE SUBUNIT TIM29"/>
    <property type="match status" value="1"/>
</dbReference>
<reference evidence="1 2" key="1">
    <citation type="submission" date="2019-05" db="EMBL/GenBank/DDBJ databases">
        <title>Another draft genome of Portunus trituberculatus and its Hox gene families provides insights of decapod evolution.</title>
        <authorList>
            <person name="Jeong J.-H."/>
            <person name="Song I."/>
            <person name="Kim S."/>
            <person name="Choi T."/>
            <person name="Kim D."/>
            <person name="Ryu S."/>
            <person name="Kim W."/>
        </authorList>
    </citation>
    <scope>NUCLEOTIDE SEQUENCE [LARGE SCALE GENOMIC DNA]</scope>
    <source>
        <tissue evidence="1">Muscle</tissue>
    </source>
</reference>
<organism evidence="1 2">
    <name type="scientific">Portunus trituberculatus</name>
    <name type="common">Swimming crab</name>
    <name type="synonym">Neptunus trituberculatus</name>
    <dbReference type="NCBI Taxonomy" id="210409"/>
    <lineage>
        <taxon>Eukaryota</taxon>
        <taxon>Metazoa</taxon>
        <taxon>Ecdysozoa</taxon>
        <taxon>Arthropoda</taxon>
        <taxon>Crustacea</taxon>
        <taxon>Multicrustacea</taxon>
        <taxon>Malacostraca</taxon>
        <taxon>Eumalacostraca</taxon>
        <taxon>Eucarida</taxon>
        <taxon>Decapoda</taxon>
        <taxon>Pleocyemata</taxon>
        <taxon>Brachyura</taxon>
        <taxon>Eubrachyura</taxon>
        <taxon>Portunoidea</taxon>
        <taxon>Portunidae</taxon>
        <taxon>Portuninae</taxon>
        <taxon>Portunus</taxon>
    </lineage>
</organism>
<dbReference type="EMBL" id="VSRR010016160">
    <property type="protein sequence ID" value="MPC58985.1"/>
    <property type="molecule type" value="Genomic_DNA"/>
</dbReference>